<dbReference type="PANTHER" id="PTHR19963">
    <property type="entry name" value="CCHC-TYPE DOMAIN-CONTAINING PROTEIN"/>
    <property type="match status" value="1"/>
</dbReference>
<name>A0ABD3VZ66_SINWO</name>
<sequence length="155" mass="17782">MKPQLYDGREDFDEYLSQFEIVSELNGWDNNLKSLYLASSLTEGARALLNELTSAQRRDYNSLVNVLDLRYGSMNRAEIFKAKLQTRTKRKDMSISELAQSIKKLTRQAYPGDPTAVMSTLARDHFIDALPESDMRLRIRESRARDISDAEILST</sequence>
<protein>
    <submittedName>
        <fullName evidence="1">Uncharacterized protein</fullName>
    </submittedName>
</protein>
<proteinExistence type="predicted"/>
<dbReference type="EMBL" id="JBJQND010000009">
    <property type="protein sequence ID" value="KAL3866929.1"/>
    <property type="molecule type" value="Genomic_DNA"/>
</dbReference>
<dbReference type="AlphaFoldDB" id="A0ABD3VZ66"/>
<dbReference type="Proteomes" id="UP001634394">
    <property type="component" value="Unassembled WGS sequence"/>
</dbReference>
<gene>
    <name evidence="1" type="ORF">ACJMK2_044176</name>
</gene>
<evidence type="ECO:0000313" key="2">
    <source>
        <dbReference type="Proteomes" id="UP001634394"/>
    </source>
</evidence>
<dbReference type="PANTHER" id="PTHR19963:SF30">
    <property type="entry name" value="ENDONUCLEASE_EXONUCLEASE_PHOSPHATASE DOMAIN-CONTAINING PROTEIN"/>
    <property type="match status" value="1"/>
</dbReference>
<keyword evidence="2" id="KW-1185">Reference proteome</keyword>
<accession>A0ABD3VZ66</accession>
<comment type="caution">
    <text evidence="1">The sequence shown here is derived from an EMBL/GenBank/DDBJ whole genome shotgun (WGS) entry which is preliminary data.</text>
</comment>
<organism evidence="1 2">
    <name type="scientific">Sinanodonta woodiana</name>
    <name type="common">Chinese pond mussel</name>
    <name type="synonym">Anodonta woodiana</name>
    <dbReference type="NCBI Taxonomy" id="1069815"/>
    <lineage>
        <taxon>Eukaryota</taxon>
        <taxon>Metazoa</taxon>
        <taxon>Spiralia</taxon>
        <taxon>Lophotrochozoa</taxon>
        <taxon>Mollusca</taxon>
        <taxon>Bivalvia</taxon>
        <taxon>Autobranchia</taxon>
        <taxon>Heteroconchia</taxon>
        <taxon>Palaeoheterodonta</taxon>
        <taxon>Unionida</taxon>
        <taxon>Unionoidea</taxon>
        <taxon>Unionidae</taxon>
        <taxon>Unioninae</taxon>
        <taxon>Sinanodonta</taxon>
    </lineage>
</organism>
<reference evidence="1 2" key="1">
    <citation type="submission" date="2024-11" db="EMBL/GenBank/DDBJ databases">
        <title>Chromosome-level genome assembly of the freshwater bivalve Anodonta woodiana.</title>
        <authorList>
            <person name="Chen X."/>
        </authorList>
    </citation>
    <scope>NUCLEOTIDE SEQUENCE [LARGE SCALE GENOMIC DNA]</scope>
    <source>
        <strain evidence="1">MN2024</strain>
        <tissue evidence="1">Gills</tissue>
    </source>
</reference>
<evidence type="ECO:0000313" key="1">
    <source>
        <dbReference type="EMBL" id="KAL3866929.1"/>
    </source>
</evidence>